<evidence type="ECO:0000313" key="2">
    <source>
        <dbReference type="EMBL" id="AAR01730.1"/>
    </source>
</evidence>
<evidence type="ECO:0000256" key="1">
    <source>
        <dbReference type="SAM" id="MobiDB-lite"/>
    </source>
</evidence>
<reference evidence="3" key="2">
    <citation type="journal article" date="2008" name="Nucleic Acids Res.">
        <title>The rice annotation project database (RAP-DB): 2008 update.</title>
        <authorList>
            <consortium name="The rice annotation project (RAP)"/>
        </authorList>
    </citation>
    <scope>GENOME REANNOTATION</scope>
    <source>
        <strain evidence="3">cv. Nipponbare</strain>
    </source>
</reference>
<reference evidence="3" key="1">
    <citation type="journal article" date="2005" name="Nature">
        <title>The map-based sequence of the rice genome.</title>
        <authorList>
            <consortium name="International rice genome sequencing project (IRGSP)"/>
            <person name="Matsumoto T."/>
            <person name="Wu J."/>
            <person name="Kanamori H."/>
            <person name="Katayose Y."/>
            <person name="Fujisawa M."/>
            <person name="Namiki N."/>
            <person name="Mizuno H."/>
            <person name="Yamamoto K."/>
            <person name="Antonio B.A."/>
            <person name="Baba T."/>
            <person name="Sakata K."/>
            <person name="Nagamura Y."/>
            <person name="Aoki H."/>
            <person name="Arikawa K."/>
            <person name="Arita K."/>
            <person name="Bito T."/>
            <person name="Chiden Y."/>
            <person name="Fujitsuka N."/>
            <person name="Fukunaka R."/>
            <person name="Hamada M."/>
            <person name="Harada C."/>
            <person name="Hayashi A."/>
            <person name="Hijishita S."/>
            <person name="Honda M."/>
            <person name="Hosokawa S."/>
            <person name="Ichikawa Y."/>
            <person name="Idonuma A."/>
            <person name="Iijima M."/>
            <person name="Ikeda M."/>
            <person name="Ikeno M."/>
            <person name="Ito K."/>
            <person name="Ito S."/>
            <person name="Ito T."/>
            <person name="Ito Y."/>
            <person name="Ito Y."/>
            <person name="Iwabuchi A."/>
            <person name="Kamiya K."/>
            <person name="Karasawa W."/>
            <person name="Kurita K."/>
            <person name="Katagiri S."/>
            <person name="Kikuta A."/>
            <person name="Kobayashi H."/>
            <person name="Kobayashi N."/>
            <person name="Machita K."/>
            <person name="Maehara T."/>
            <person name="Masukawa M."/>
            <person name="Mizubayashi T."/>
            <person name="Mukai Y."/>
            <person name="Nagasaki H."/>
            <person name="Nagata Y."/>
            <person name="Naito S."/>
            <person name="Nakashima M."/>
            <person name="Nakama Y."/>
            <person name="Nakamichi Y."/>
            <person name="Nakamura M."/>
            <person name="Meguro A."/>
            <person name="Negishi M."/>
            <person name="Ohta I."/>
            <person name="Ohta T."/>
            <person name="Okamoto M."/>
            <person name="Ono N."/>
            <person name="Saji S."/>
            <person name="Sakaguchi M."/>
            <person name="Sakai K."/>
            <person name="Shibata M."/>
            <person name="Shimokawa T."/>
            <person name="Song J."/>
            <person name="Takazaki Y."/>
            <person name="Terasawa K."/>
            <person name="Tsugane M."/>
            <person name="Tsuji K."/>
            <person name="Ueda S."/>
            <person name="Waki K."/>
            <person name="Yamagata H."/>
            <person name="Yamamoto M."/>
            <person name="Yamamoto S."/>
            <person name="Yamane H."/>
            <person name="Yoshiki S."/>
            <person name="Yoshihara R."/>
            <person name="Yukawa K."/>
            <person name="Zhong H."/>
            <person name="Yano M."/>
            <person name="Yuan Q."/>
            <person name="Ouyang S."/>
            <person name="Liu J."/>
            <person name="Jones K.M."/>
            <person name="Gansberger K."/>
            <person name="Moffat K."/>
            <person name="Hill J."/>
            <person name="Bera J."/>
            <person name="Fadrosh D."/>
            <person name="Jin S."/>
            <person name="Johri S."/>
            <person name="Kim M."/>
            <person name="Overton L."/>
            <person name="Reardon M."/>
            <person name="Tsitrin T."/>
            <person name="Vuong H."/>
            <person name="Weaver B."/>
            <person name="Ciecko A."/>
            <person name="Tallon L."/>
            <person name="Jackson J."/>
            <person name="Pai G."/>
            <person name="Aken S.V."/>
            <person name="Utterback T."/>
            <person name="Reidmuller S."/>
            <person name="Feldblyum T."/>
            <person name="Hsiao J."/>
            <person name="Zismann V."/>
            <person name="Iobst S."/>
            <person name="de Vazeille A.R."/>
            <person name="Buell C.R."/>
            <person name="Ying K."/>
            <person name="Li Y."/>
            <person name="Lu T."/>
            <person name="Huang Y."/>
            <person name="Zhao Q."/>
            <person name="Feng Q."/>
            <person name="Zhang L."/>
            <person name="Zhu J."/>
            <person name="Weng Q."/>
            <person name="Mu J."/>
            <person name="Lu Y."/>
            <person name="Fan D."/>
            <person name="Liu Y."/>
            <person name="Guan J."/>
            <person name="Zhang Y."/>
            <person name="Yu S."/>
            <person name="Liu X."/>
            <person name="Zhang Y."/>
            <person name="Hong G."/>
            <person name="Han B."/>
            <person name="Choisne N."/>
            <person name="Demange N."/>
            <person name="Orjeda G."/>
            <person name="Samain S."/>
            <person name="Cattolico L."/>
            <person name="Pelletier E."/>
            <person name="Couloux A."/>
            <person name="Segurens B."/>
            <person name="Wincker P."/>
            <person name="D'Hont A."/>
            <person name="Scarpelli C."/>
            <person name="Weissenbach J."/>
            <person name="Salanoubat M."/>
            <person name="Quetier F."/>
            <person name="Yu Y."/>
            <person name="Kim H.R."/>
            <person name="Rambo T."/>
            <person name="Currie J."/>
            <person name="Collura K."/>
            <person name="Luo M."/>
            <person name="Yang T."/>
            <person name="Ammiraju J.S.S."/>
            <person name="Engler F."/>
            <person name="Soderlund C."/>
            <person name="Wing R.A."/>
            <person name="Palmer L.E."/>
            <person name="de la Bastide M."/>
            <person name="Spiegel L."/>
            <person name="Nascimento L."/>
            <person name="Zutavern T."/>
            <person name="O'Shaughnessy A."/>
            <person name="Dike S."/>
            <person name="Dedhia N."/>
            <person name="Preston R."/>
            <person name="Balija V."/>
            <person name="McCombie W.R."/>
            <person name="Chow T."/>
            <person name="Chen H."/>
            <person name="Chung M."/>
            <person name="Chen C."/>
            <person name="Shaw J."/>
            <person name="Wu H."/>
            <person name="Hsiao K."/>
            <person name="Chao Y."/>
            <person name="Chu M."/>
            <person name="Cheng C."/>
            <person name="Hour A."/>
            <person name="Lee P."/>
            <person name="Lin S."/>
            <person name="Lin Y."/>
            <person name="Liou J."/>
            <person name="Liu S."/>
            <person name="Hsing Y."/>
            <person name="Raghuvanshi S."/>
            <person name="Mohanty A."/>
            <person name="Bharti A.K."/>
            <person name="Gaur A."/>
            <person name="Gupta V."/>
            <person name="Kumar D."/>
            <person name="Ravi V."/>
            <person name="Vij S."/>
            <person name="Kapur A."/>
            <person name="Khurana P."/>
            <person name="Khurana P."/>
            <person name="Khurana J.P."/>
            <person name="Tyagi A.K."/>
            <person name="Gaikwad K."/>
            <person name="Singh A."/>
            <person name="Dalal V."/>
            <person name="Srivastava S."/>
            <person name="Dixit A."/>
            <person name="Pal A.K."/>
            <person name="Ghazi I.A."/>
            <person name="Yadav M."/>
            <person name="Pandit A."/>
            <person name="Bhargava A."/>
            <person name="Sureshbabu K."/>
            <person name="Batra K."/>
            <person name="Sharma T.R."/>
            <person name="Mohapatra T."/>
            <person name="Singh N.K."/>
            <person name="Messing J."/>
            <person name="Nelson A.B."/>
            <person name="Fuks G."/>
            <person name="Kavchok S."/>
            <person name="Keizer G."/>
            <person name="Linton E."/>
            <person name="Llaca V."/>
            <person name="Song R."/>
            <person name="Tanyolac B."/>
            <person name="Young S."/>
            <person name="Ho-Il K."/>
            <person name="Hahn J.H."/>
            <person name="Sangsakoo G."/>
            <person name="Vanavichit A."/>
            <person name="de Mattos Luiz.A.T."/>
            <person name="Zimmer P.D."/>
            <person name="Malone G."/>
            <person name="Dellagostin O."/>
            <person name="de Oliveira A.C."/>
            <person name="Bevan M."/>
            <person name="Bancroft I."/>
            <person name="Minx P."/>
            <person name="Cordum H."/>
            <person name="Wilson R."/>
            <person name="Cheng Z."/>
            <person name="Jin W."/>
            <person name="Jiang J."/>
            <person name="Leong S.A."/>
            <person name="Iwama H."/>
            <person name="Gojobori T."/>
            <person name="Itoh T."/>
            <person name="Niimura Y."/>
            <person name="Fujii Y."/>
            <person name="Habara T."/>
            <person name="Sakai H."/>
            <person name="Sato Y."/>
            <person name="Wilson G."/>
            <person name="Kumar K."/>
            <person name="McCouch S."/>
            <person name="Juretic N."/>
            <person name="Hoen D."/>
            <person name="Wright S."/>
            <person name="Bruskiewich R."/>
            <person name="Bureau T."/>
            <person name="Miyao A."/>
            <person name="Hirochika H."/>
            <person name="Nishikawa T."/>
            <person name="Kadowaki K."/>
            <person name="Sugiura M."/>
            <person name="Burr B."/>
            <person name="Sasaki T."/>
        </authorList>
    </citation>
    <scope>NUCLEOTIDE SEQUENCE [LARGE SCALE GENOMIC DNA]</scope>
    <source>
        <strain evidence="3">cv. Nipponbare</strain>
    </source>
</reference>
<organism evidence="2 3">
    <name type="scientific">Oryza sativa subsp. japonica</name>
    <name type="common">Rice</name>
    <dbReference type="NCBI Taxonomy" id="39947"/>
    <lineage>
        <taxon>Eukaryota</taxon>
        <taxon>Viridiplantae</taxon>
        <taxon>Streptophyta</taxon>
        <taxon>Embryophyta</taxon>
        <taxon>Tracheophyta</taxon>
        <taxon>Spermatophyta</taxon>
        <taxon>Magnoliopsida</taxon>
        <taxon>Liliopsida</taxon>
        <taxon>Poales</taxon>
        <taxon>Poaceae</taxon>
        <taxon>BOP clade</taxon>
        <taxon>Oryzoideae</taxon>
        <taxon>Oryzeae</taxon>
        <taxon>Oryzinae</taxon>
        <taxon>Oryza</taxon>
        <taxon>Oryza sativa</taxon>
    </lineage>
</organism>
<evidence type="ECO:0000313" key="3">
    <source>
        <dbReference type="Proteomes" id="UP000000763"/>
    </source>
</evidence>
<accession>A0A0P0W0R6</accession>
<sequence>MVPTARRRPLRSVPLLARSGLRVAGSGLGRRRRWLEGGGSNFDCGMASMTAAAARRHRRRWSEVLPPPSGAERRRGGGSEGQRAARIWRGSSRGLNLPRDGAGRRYLPLSVALPSPFSSASSLRWRRAVEAGELRLLYSAASSGGIEAATHDCGPTYNEERVAKVGYANLRRPSGVHTWPQIFCFLE</sequence>
<feature type="region of interest" description="Disordered" evidence="1">
    <location>
        <begin position="57"/>
        <end position="85"/>
    </location>
</feature>
<protein>
    <submittedName>
        <fullName evidence="2">Uncharacterized protein</fullName>
    </submittedName>
</protein>
<proteinExistence type="predicted"/>
<name>A0A0P0W0R6_ORYSJ</name>
<dbReference type="EMBL" id="AC120505">
    <property type="protein sequence ID" value="AAR01730.1"/>
    <property type="molecule type" value="Genomic_DNA"/>
</dbReference>
<dbReference type="AlphaFoldDB" id="A0A0P0W0R6"/>
<gene>
    <name evidence="2" type="primary">OSJNBa0066H15.14</name>
</gene>
<dbReference type="Proteomes" id="UP000000763">
    <property type="component" value="Chromosome 3"/>
</dbReference>